<dbReference type="EMBL" id="LS974202">
    <property type="protein sequence ID" value="SSC11886.1"/>
    <property type="molecule type" value="Genomic_DNA"/>
</dbReference>
<proteinExistence type="predicted"/>
<evidence type="ECO:0000313" key="3">
    <source>
        <dbReference type="Proteomes" id="UP000250796"/>
    </source>
</evidence>
<dbReference type="Pfam" id="PF09359">
    <property type="entry name" value="VTC"/>
    <property type="match status" value="1"/>
</dbReference>
<dbReference type="RefSeq" id="WP_169698320.1">
    <property type="nucleotide sequence ID" value="NZ_LS974202.1"/>
</dbReference>
<dbReference type="KEGG" id="minf:MESINF_0437"/>
<accession>A0A7Z7LE36</accession>
<gene>
    <name evidence="2" type="ORF">MESINF_0437</name>
</gene>
<sequence>MEEIRGRHELKYHINYFDYLSIKSKIGHIMEVDRNGNGKGDYEIISLYFDDIYNSAYREKISGTNNRTKYRIRIYNFSDSVIKLEKKTRNGDLTHKVSRIIYRDEYEEIMKGRASFLLEERPYEFIDFYEGIKTRTLKPKVLVRYNREAYCLRAANLRITFDRNLSTGNNNLDIFDRNGSFTCSGSDLMILEIKYDGFFPSHIKNIVQSIGRFRSSASKYVIGRKYNYLY</sequence>
<keyword evidence="3" id="KW-1185">Reference proteome</keyword>
<dbReference type="InterPro" id="IPR042267">
    <property type="entry name" value="VTC_sf"/>
</dbReference>
<organism evidence="2 3">
    <name type="scientific">Mesotoga infera</name>
    <dbReference type="NCBI Taxonomy" id="1236046"/>
    <lineage>
        <taxon>Bacteria</taxon>
        <taxon>Thermotogati</taxon>
        <taxon>Thermotogota</taxon>
        <taxon>Thermotogae</taxon>
        <taxon>Kosmotogales</taxon>
        <taxon>Kosmotogaceae</taxon>
        <taxon>Mesotoga</taxon>
    </lineage>
</organism>
<dbReference type="Gene3D" id="3.20.100.30">
    <property type="entry name" value="VTC, catalytic tunnel domain"/>
    <property type="match status" value="1"/>
</dbReference>
<name>A0A7Z7LE36_9BACT</name>
<evidence type="ECO:0000259" key="1">
    <source>
        <dbReference type="Pfam" id="PF09359"/>
    </source>
</evidence>
<dbReference type="AlphaFoldDB" id="A0A7Z7LE36"/>
<dbReference type="Proteomes" id="UP000250796">
    <property type="component" value="Chromosome MESINF"/>
</dbReference>
<reference evidence="2 3" key="1">
    <citation type="submission" date="2017-01" db="EMBL/GenBank/DDBJ databases">
        <authorList>
            <person name="Erauso G."/>
        </authorList>
    </citation>
    <scope>NUCLEOTIDE SEQUENCE [LARGE SCALE GENOMIC DNA]</scope>
    <source>
        <strain evidence="2">MESINF1</strain>
    </source>
</reference>
<feature type="domain" description="VTC" evidence="1">
    <location>
        <begin position="7"/>
        <end position="225"/>
    </location>
</feature>
<dbReference type="InterPro" id="IPR018966">
    <property type="entry name" value="VTC_domain"/>
</dbReference>
<dbReference type="GO" id="GO:0006799">
    <property type="term" value="P:polyphosphate biosynthetic process"/>
    <property type="evidence" value="ECO:0007669"/>
    <property type="project" value="UniProtKB-ARBA"/>
</dbReference>
<protein>
    <recommendedName>
        <fullName evidence="1">VTC domain-containing protein</fullName>
    </recommendedName>
</protein>
<evidence type="ECO:0000313" key="2">
    <source>
        <dbReference type="EMBL" id="SSC11886.1"/>
    </source>
</evidence>
<dbReference type="CDD" id="cd07750">
    <property type="entry name" value="PolyPPase_VTC_like"/>
    <property type="match status" value="1"/>
</dbReference>